<dbReference type="Gene3D" id="3.10.180.10">
    <property type="entry name" value="2,3-Dihydroxybiphenyl 1,2-Dioxygenase, domain 1"/>
    <property type="match status" value="1"/>
</dbReference>
<dbReference type="SUPFAM" id="SSF54593">
    <property type="entry name" value="Glyoxalase/Bleomycin resistance protein/Dihydroxybiphenyl dioxygenase"/>
    <property type="match status" value="1"/>
</dbReference>
<name>A0ABZ1Z0K0_9NOCA</name>
<evidence type="ECO:0000259" key="1">
    <source>
        <dbReference type="PROSITE" id="PS51819"/>
    </source>
</evidence>
<dbReference type="InterPro" id="IPR029068">
    <property type="entry name" value="Glyas_Bleomycin-R_OHBP_Dase"/>
</dbReference>
<protein>
    <submittedName>
        <fullName evidence="2">VOC family protein</fullName>
    </submittedName>
</protein>
<proteinExistence type="predicted"/>
<dbReference type="Proteomes" id="UP001432062">
    <property type="component" value="Chromosome"/>
</dbReference>
<dbReference type="Pfam" id="PF00903">
    <property type="entry name" value="Glyoxalase"/>
    <property type="match status" value="1"/>
</dbReference>
<dbReference type="InterPro" id="IPR037523">
    <property type="entry name" value="VOC_core"/>
</dbReference>
<evidence type="ECO:0000313" key="2">
    <source>
        <dbReference type="EMBL" id="WUV47936.1"/>
    </source>
</evidence>
<keyword evidence="3" id="KW-1185">Reference proteome</keyword>
<reference evidence="2" key="1">
    <citation type="submission" date="2022-10" db="EMBL/GenBank/DDBJ databases">
        <title>The complete genomes of actinobacterial strains from the NBC collection.</title>
        <authorList>
            <person name="Joergensen T.S."/>
            <person name="Alvarez Arevalo M."/>
            <person name="Sterndorff E.B."/>
            <person name="Faurdal D."/>
            <person name="Vuksanovic O."/>
            <person name="Mourched A.-S."/>
            <person name="Charusanti P."/>
            <person name="Shaw S."/>
            <person name="Blin K."/>
            <person name="Weber T."/>
        </authorList>
    </citation>
    <scope>NUCLEOTIDE SEQUENCE</scope>
    <source>
        <strain evidence="2">NBC_01482</strain>
    </source>
</reference>
<gene>
    <name evidence="2" type="ORF">OG563_06885</name>
</gene>
<feature type="domain" description="VOC" evidence="1">
    <location>
        <begin position="5"/>
        <end position="119"/>
    </location>
</feature>
<dbReference type="PROSITE" id="PS51819">
    <property type="entry name" value="VOC"/>
    <property type="match status" value="1"/>
</dbReference>
<sequence>MDIRGIDNVLVPVGDLDAAVSFYGGVLGLAVKFTLPEQGIAVFDVGGEVAGVMARVDPRAGEAGLSGMRLWLEVLDAVAAAAELEGFGVQVVSAPFEVGTGWSVEVSDPWGNVIGLTDYRKRPELARPTS</sequence>
<dbReference type="CDD" id="cd06587">
    <property type="entry name" value="VOC"/>
    <property type="match status" value="1"/>
</dbReference>
<evidence type="ECO:0000313" key="3">
    <source>
        <dbReference type="Proteomes" id="UP001432062"/>
    </source>
</evidence>
<accession>A0ABZ1Z0K0</accession>
<dbReference type="InterPro" id="IPR004360">
    <property type="entry name" value="Glyas_Fos-R_dOase_dom"/>
</dbReference>
<dbReference type="EMBL" id="CP109441">
    <property type="protein sequence ID" value="WUV47936.1"/>
    <property type="molecule type" value="Genomic_DNA"/>
</dbReference>
<organism evidence="2 3">
    <name type="scientific">Nocardia vinacea</name>
    <dbReference type="NCBI Taxonomy" id="96468"/>
    <lineage>
        <taxon>Bacteria</taxon>
        <taxon>Bacillati</taxon>
        <taxon>Actinomycetota</taxon>
        <taxon>Actinomycetes</taxon>
        <taxon>Mycobacteriales</taxon>
        <taxon>Nocardiaceae</taxon>
        <taxon>Nocardia</taxon>
    </lineage>
</organism>
<dbReference type="RefSeq" id="WP_327100990.1">
    <property type="nucleotide sequence ID" value="NZ_CP109149.1"/>
</dbReference>